<name>A0A4C1T2X4_EUMVA</name>
<dbReference type="Proteomes" id="UP000299102">
    <property type="component" value="Unassembled WGS sequence"/>
</dbReference>
<evidence type="ECO:0000256" key="1">
    <source>
        <dbReference type="SAM" id="MobiDB-lite"/>
    </source>
</evidence>
<organism evidence="2 3">
    <name type="scientific">Eumeta variegata</name>
    <name type="common">Bagworm moth</name>
    <name type="synonym">Eumeta japonica</name>
    <dbReference type="NCBI Taxonomy" id="151549"/>
    <lineage>
        <taxon>Eukaryota</taxon>
        <taxon>Metazoa</taxon>
        <taxon>Ecdysozoa</taxon>
        <taxon>Arthropoda</taxon>
        <taxon>Hexapoda</taxon>
        <taxon>Insecta</taxon>
        <taxon>Pterygota</taxon>
        <taxon>Neoptera</taxon>
        <taxon>Endopterygota</taxon>
        <taxon>Lepidoptera</taxon>
        <taxon>Glossata</taxon>
        <taxon>Ditrysia</taxon>
        <taxon>Tineoidea</taxon>
        <taxon>Psychidae</taxon>
        <taxon>Oiketicinae</taxon>
        <taxon>Eumeta</taxon>
    </lineage>
</organism>
<feature type="compositionally biased region" description="Basic and acidic residues" evidence="1">
    <location>
        <begin position="140"/>
        <end position="150"/>
    </location>
</feature>
<dbReference type="EMBL" id="BGZK01000033">
    <property type="protein sequence ID" value="GBP08853.1"/>
    <property type="molecule type" value="Genomic_DNA"/>
</dbReference>
<comment type="caution">
    <text evidence="2">The sequence shown here is derived from an EMBL/GenBank/DDBJ whole genome shotgun (WGS) entry which is preliminary data.</text>
</comment>
<feature type="compositionally biased region" description="Acidic residues" evidence="1">
    <location>
        <begin position="82"/>
        <end position="93"/>
    </location>
</feature>
<evidence type="ECO:0000313" key="2">
    <source>
        <dbReference type="EMBL" id="GBP08853.1"/>
    </source>
</evidence>
<proteinExistence type="predicted"/>
<sequence length="150" mass="16983">MDLRRYLDTFDDVFKAASLFASDVQDLMHAENIDLDIQTTLPLRRISKKPKKHDQLCEDEELSKTLWDEHISSRQHKQDSDSQSDEENDEDVLDLDQAAKDAMCFSGSGLDSWASGLRLATRALTTQSDPASDNAMMRSTMERDRPKGAC</sequence>
<feature type="compositionally biased region" description="Basic and acidic residues" evidence="1">
    <location>
        <begin position="68"/>
        <end position="80"/>
    </location>
</feature>
<keyword evidence="3" id="KW-1185">Reference proteome</keyword>
<accession>A0A4C1T2X4</accession>
<dbReference type="AlphaFoldDB" id="A0A4C1T2X4"/>
<gene>
    <name evidence="2" type="ORF">EVAR_78253_1</name>
</gene>
<feature type="region of interest" description="Disordered" evidence="1">
    <location>
        <begin position="68"/>
        <end position="93"/>
    </location>
</feature>
<evidence type="ECO:0000313" key="3">
    <source>
        <dbReference type="Proteomes" id="UP000299102"/>
    </source>
</evidence>
<reference evidence="2 3" key="1">
    <citation type="journal article" date="2019" name="Commun. Biol.">
        <title>The bagworm genome reveals a unique fibroin gene that provides high tensile strength.</title>
        <authorList>
            <person name="Kono N."/>
            <person name="Nakamura H."/>
            <person name="Ohtoshi R."/>
            <person name="Tomita M."/>
            <person name="Numata K."/>
            <person name="Arakawa K."/>
        </authorList>
    </citation>
    <scope>NUCLEOTIDE SEQUENCE [LARGE SCALE GENOMIC DNA]</scope>
</reference>
<protein>
    <submittedName>
        <fullName evidence="2">Uncharacterized protein</fullName>
    </submittedName>
</protein>
<feature type="region of interest" description="Disordered" evidence="1">
    <location>
        <begin position="125"/>
        <end position="150"/>
    </location>
</feature>